<dbReference type="GO" id="GO:0008168">
    <property type="term" value="F:methyltransferase activity"/>
    <property type="evidence" value="ECO:0007669"/>
    <property type="project" value="UniProtKB-KW"/>
</dbReference>
<reference evidence="2 4" key="1">
    <citation type="journal article" date="2020" name="Stud. Mycol.">
        <title>101 Dothideomycetes genomes: a test case for predicting lifestyles and emergence of pathogens.</title>
        <authorList>
            <person name="Haridas S."/>
            <person name="Albert R."/>
            <person name="Binder M."/>
            <person name="Bloem J."/>
            <person name="Labutti K."/>
            <person name="Salamov A."/>
            <person name="Andreopoulos B."/>
            <person name="Baker S."/>
            <person name="Barry K."/>
            <person name="Bills G."/>
            <person name="Bluhm B."/>
            <person name="Cannon C."/>
            <person name="Castanera R."/>
            <person name="Culley D."/>
            <person name="Daum C."/>
            <person name="Ezra D."/>
            <person name="Gonzalez J."/>
            <person name="Henrissat B."/>
            <person name="Kuo A."/>
            <person name="Liang C."/>
            <person name="Lipzen A."/>
            <person name="Lutzoni F."/>
            <person name="Magnuson J."/>
            <person name="Mondo S."/>
            <person name="Nolan M."/>
            <person name="Ohm R."/>
            <person name="Pangilinan J."/>
            <person name="Park H.-J."/>
            <person name="Ramirez L."/>
            <person name="Alfaro M."/>
            <person name="Sun H."/>
            <person name="Tritt A."/>
            <person name="Yoshinaga Y."/>
            <person name="Zwiers L.-H."/>
            <person name="Turgeon B."/>
            <person name="Goodwin S."/>
            <person name="Spatafora J."/>
            <person name="Crous P."/>
            <person name="Grigoriev I."/>
        </authorList>
    </citation>
    <scope>NUCLEOTIDE SEQUENCE</scope>
    <source>
        <strain evidence="2 4">CBS 304.34</strain>
    </source>
</reference>
<dbReference type="AlphaFoldDB" id="A0A6A6YER6"/>
<evidence type="ECO:0000313" key="3">
    <source>
        <dbReference type="Proteomes" id="UP000504636"/>
    </source>
</evidence>
<reference evidence="4" key="2">
    <citation type="submission" date="2020-04" db="EMBL/GenBank/DDBJ databases">
        <authorList>
            <consortium name="NCBI Genome Project"/>
        </authorList>
    </citation>
    <scope>NUCLEOTIDE SEQUENCE</scope>
    <source>
        <strain evidence="4">CBS 304.34</strain>
    </source>
</reference>
<feature type="domain" description="Methyltransferase" evidence="1">
    <location>
        <begin position="55"/>
        <end position="150"/>
    </location>
</feature>
<dbReference type="SUPFAM" id="SSF53335">
    <property type="entry name" value="S-adenosyl-L-methionine-dependent methyltransferases"/>
    <property type="match status" value="1"/>
</dbReference>
<organism evidence="2">
    <name type="scientific">Mytilinidion resinicola</name>
    <dbReference type="NCBI Taxonomy" id="574789"/>
    <lineage>
        <taxon>Eukaryota</taxon>
        <taxon>Fungi</taxon>
        <taxon>Dikarya</taxon>
        <taxon>Ascomycota</taxon>
        <taxon>Pezizomycotina</taxon>
        <taxon>Dothideomycetes</taxon>
        <taxon>Pleosporomycetidae</taxon>
        <taxon>Mytilinidiales</taxon>
        <taxon>Mytilinidiaceae</taxon>
        <taxon>Mytilinidion</taxon>
    </lineage>
</organism>
<accession>A0A6A6YER6</accession>
<dbReference type="OrthoDB" id="2013972at2759"/>
<dbReference type="GeneID" id="54461588"/>
<dbReference type="GO" id="GO:0032259">
    <property type="term" value="P:methylation"/>
    <property type="evidence" value="ECO:0007669"/>
    <property type="project" value="UniProtKB-KW"/>
</dbReference>
<evidence type="ECO:0000313" key="4">
    <source>
        <dbReference type="RefSeq" id="XP_033573509.1"/>
    </source>
</evidence>
<evidence type="ECO:0000259" key="1">
    <source>
        <dbReference type="Pfam" id="PF13649"/>
    </source>
</evidence>
<gene>
    <name evidence="2 4" type="ORF">BDZ99DRAFT_466114</name>
</gene>
<reference evidence="4" key="3">
    <citation type="submission" date="2025-04" db="UniProtKB">
        <authorList>
            <consortium name="RefSeq"/>
        </authorList>
    </citation>
    <scope>IDENTIFICATION</scope>
    <source>
        <strain evidence="4">CBS 304.34</strain>
    </source>
</reference>
<proteinExistence type="predicted"/>
<dbReference type="Gene3D" id="3.40.50.150">
    <property type="entry name" value="Vaccinia Virus protein VP39"/>
    <property type="match status" value="1"/>
</dbReference>
<dbReference type="Proteomes" id="UP000504636">
    <property type="component" value="Unplaced"/>
</dbReference>
<name>A0A6A6YER6_9PEZI</name>
<dbReference type="EMBL" id="MU003707">
    <property type="protein sequence ID" value="KAF2806545.1"/>
    <property type="molecule type" value="Genomic_DNA"/>
</dbReference>
<sequence>MSPSPTPPFVPKQALGILANAVDVYEKTGGKVTAQFAEEYIKLVSPFPADSVIHDNACGPGTVTRKIMATSPLPTIKIVATDSNPAFLSHVRAAVIANKWPVEVENMRSEAVALPNDYFTHSFTNIAIFMMGSAGLDGATEIYRTLKPGGVAVVNCWQTLAWLEPIKAVQMATRSPGRAGKAPPVSWADGTQLRKVMVQAGFKEENITMSSSEASAVAKDLHSWAELSWAYLGGLQGWAQEDEDRWDEAIDLLVAKLQEAVGTTVDEDGIVYMEASQHMLIAKK</sequence>
<keyword evidence="3" id="KW-1185">Reference proteome</keyword>
<dbReference type="InterPro" id="IPR041698">
    <property type="entry name" value="Methyltransf_25"/>
</dbReference>
<dbReference type="RefSeq" id="XP_033573509.1">
    <property type="nucleotide sequence ID" value="XM_033720695.1"/>
</dbReference>
<protein>
    <submittedName>
        <fullName evidence="2 4">S-adenosyl-L-methionine-dependent methyltransferase</fullName>
    </submittedName>
</protein>
<keyword evidence="2" id="KW-0808">Transferase</keyword>
<dbReference type="InterPro" id="IPR029063">
    <property type="entry name" value="SAM-dependent_MTases_sf"/>
</dbReference>
<evidence type="ECO:0000313" key="2">
    <source>
        <dbReference type="EMBL" id="KAF2806545.1"/>
    </source>
</evidence>
<keyword evidence="2 4" id="KW-0489">Methyltransferase</keyword>
<dbReference type="CDD" id="cd02440">
    <property type="entry name" value="AdoMet_MTases"/>
    <property type="match status" value="1"/>
</dbReference>
<dbReference type="Pfam" id="PF13649">
    <property type="entry name" value="Methyltransf_25"/>
    <property type="match status" value="1"/>
</dbReference>